<dbReference type="eggNOG" id="ENOG502R4UC">
    <property type="taxonomic scope" value="Eukaryota"/>
</dbReference>
<keyword evidence="4" id="KW-1185">Reference proteome</keyword>
<feature type="chain" id="PRO_5002261703" evidence="2">
    <location>
        <begin position="22"/>
        <end position="322"/>
    </location>
</feature>
<feature type="signal peptide" evidence="2">
    <location>
        <begin position="1"/>
        <end position="21"/>
    </location>
</feature>
<organism evidence="3">
    <name type="scientific">Oryza barthii</name>
    <dbReference type="NCBI Taxonomy" id="65489"/>
    <lineage>
        <taxon>Eukaryota</taxon>
        <taxon>Viridiplantae</taxon>
        <taxon>Streptophyta</taxon>
        <taxon>Embryophyta</taxon>
        <taxon>Tracheophyta</taxon>
        <taxon>Spermatophyta</taxon>
        <taxon>Magnoliopsida</taxon>
        <taxon>Liliopsida</taxon>
        <taxon>Poales</taxon>
        <taxon>Poaceae</taxon>
        <taxon>BOP clade</taxon>
        <taxon>Oryzoideae</taxon>
        <taxon>Oryzeae</taxon>
        <taxon>Oryzinae</taxon>
        <taxon>Oryza</taxon>
    </lineage>
</organism>
<sequence>RRVRPAAALLLQLLRAPVHHARLLQQLPARGGRLRRRPQGLRRRRHAPRPPAPARRRQAARHRRPPGPPGVAGGGDLLGAVPAPAPGEAAGLLLRGRGAPPRLRVHAARQPREPPLQEDIGDGAVGHASEDRHRRRQGPRLPPRRLHPRHLPRLQGLQHPPRLGVHGEAVGLRAGEDGAGGFGDARDDAGDGHARVRGAGVRDDGAPQHQERRVQLRRRAPGAPDGAARHGARQGEEPPRRPGLQGHGRHRRPLAHQRPRRRQERHLRQDPRRGQRRRLRRRRGLAAAERLRQAALIARVRSWARHVIASTYLYTCTCVYIL</sequence>
<proteinExistence type="predicted"/>
<dbReference type="HOGENOM" id="CLU_864909_0_0_1"/>
<evidence type="ECO:0000256" key="1">
    <source>
        <dbReference type="SAM" id="MobiDB-lite"/>
    </source>
</evidence>
<dbReference type="Gramene" id="OBART03G18340.1">
    <property type="protein sequence ID" value="OBART03G18340.1"/>
    <property type="gene ID" value="OBART03G18340"/>
</dbReference>
<accession>A0A0D3FIT0</accession>
<feature type="compositionally biased region" description="Basic residues" evidence="1">
    <location>
        <begin position="247"/>
        <end position="265"/>
    </location>
</feature>
<feature type="region of interest" description="Disordered" evidence="1">
    <location>
        <begin position="105"/>
        <end position="283"/>
    </location>
</feature>
<dbReference type="EnsemblPlants" id="OBART03G18340.1">
    <property type="protein sequence ID" value="OBART03G18340.1"/>
    <property type="gene ID" value="OBART03G18340"/>
</dbReference>
<evidence type="ECO:0000313" key="3">
    <source>
        <dbReference type="EnsemblPlants" id="OBART03G18340.1"/>
    </source>
</evidence>
<feature type="compositionally biased region" description="Basic and acidic residues" evidence="1">
    <location>
        <begin position="184"/>
        <end position="214"/>
    </location>
</feature>
<dbReference type="PaxDb" id="65489-OBART03G18340.1"/>
<feature type="compositionally biased region" description="Basic residues" evidence="1">
    <location>
        <begin position="32"/>
        <end position="65"/>
    </location>
</feature>
<evidence type="ECO:0000256" key="2">
    <source>
        <dbReference type="SAM" id="SignalP"/>
    </source>
</evidence>
<feature type="region of interest" description="Disordered" evidence="1">
    <location>
        <begin position="27"/>
        <end position="83"/>
    </location>
</feature>
<feature type="compositionally biased region" description="Basic residues" evidence="1">
    <location>
        <begin position="274"/>
        <end position="283"/>
    </location>
</feature>
<dbReference type="AlphaFoldDB" id="A0A0D3FIT0"/>
<evidence type="ECO:0000313" key="4">
    <source>
        <dbReference type="Proteomes" id="UP000026960"/>
    </source>
</evidence>
<protein>
    <submittedName>
        <fullName evidence="3">Uncharacterized protein</fullName>
    </submittedName>
</protein>
<feature type="compositionally biased region" description="Basic residues" evidence="1">
    <location>
        <begin position="133"/>
        <end position="152"/>
    </location>
</feature>
<dbReference type="Proteomes" id="UP000026960">
    <property type="component" value="Chromosome 3"/>
</dbReference>
<keyword evidence="2" id="KW-0732">Signal</keyword>
<reference evidence="3" key="2">
    <citation type="submission" date="2015-03" db="UniProtKB">
        <authorList>
            <consortium name="EnsemblPlants"/>
        </authorList>
    </citation>
    <scope>IDENTIFICATION</scope>
</reference>
<name>A0A0D3FIT0_9ORYZ</name>
<reference evidence="3" key="1">
    <citation type="journal article" date="2009" name="Rice">
        <title>De Novo Next Generation Sequencing of Plant Genomes.</title>
        <authorList>
            <person name="Rounsley S."/>
            <person name="Marri P.R."/>
            <person name="Yu Y."/>
            <person name="He R."/>
            <person name="Sisneros N."/>
            <person name="Goicoechea J.L."/>
            <person name="Lee S.J."/>
            <person name="Angelova A."/>
            <person name="Kudrna D."/>
            <person name="Luo M."/>
            <person name="Affourtit J."/>
            <person name="Desany B."/>
            <person name="Knight J."/>
            <person name="Niazi F."/>
            <person name="Egholm M."/>
            <person name="Wing R.A."/>
        </authorList>
    </citation>
    <scope>NUCLEOTIDE SEQUENCE [LARGE SCALE GENOMIC DNA]</scope>
    <source>
        <strain evidence="3">cv. IRGC 105608</strain>
    </source>
</reference>